<feature type="compositionally biased region" description="Polar residues" evidence="3">
    <location>
        <begin position="396"/>
        <end position="410"/>
    </location>
</feature>
<feature type="compositionally biased region" description="Low complexity" evidence="3">
    <location>
        <begin position="370"/>
        <end position="388"/>
    </location>
</feature>
<dbReference type="PANTHER" id="PTHR46093:SF18">
    <property type="entry name" value="FIBRONECTIN TYPE-III DOMAIN-CONTAINING PROTEIN"/>
    <property type="match status" value="1"/>
</dbReference>
<feature type="region of interest" description="Disordered" evidence="3">
    <location>
        <begin position="867"/>
        <end position="889"/>
    </location>
</feature>
<reference evidence="6 7" key="1">
    <citation type="submission" date="2015-04" db="EMBL/GenBank/DDBJ databases">
        <title>Complete genome sequence of Schizopora paradoxa KUC8140, a cosmopolitan wood degrader in East Asia.</title>
        <authorList>
            <consortium name="DOE Joint Genome Institute"/>
            <person name="Min B."/>
            <person name="Park H."/>
            <person name="Jang Y."/>
            <person name="Kim J.-J."/>
            <person name="Kim K.H."/>
            <person name="Pangilinan J."/>
            <person name="Lipzen A."/>
            <person name="Riley R."/>
            <person name="Grigoriev I.V."/>
            <person name="Spatafora J.W."/>
            <person name="Choi I.-G."/>
        </authorList>
    </citation>
    <scope>NUCLEOTIDE SEQUENCE [LARGE SCALE GENOMIC DNA]</scope>
    <source>
        <strain evidence="6 7">KUC8140</strain>
    </source>
</reference>
<feature type="region of interest" description="Disordered" evidence="3">
    <location>
        <begin position="712"/>
        <end position="757"/>
    </location>
</feature>
<evidence type="ECO:0000256" key="3">
    <source>
        <dbReference type="SAM" id="MobiDB-lite"/>
    </source>
</evidence>
<accession>A0A0H2RAD9</accession>
<feature type="compositionally biased region" description="Low complexity" evidence="3">
    <location>
        <begin position="649"/>
        <end position="660"/>
    </location>
</feature>
<sequence length="1026" mass="109905">MRCRKPPFRAMHADLLWTLIFTPSCLCAFTNLPRWGQASALVNDKLLVHGGKTDQFNSYSYTSAPTNNDLLLLDLSSGFDPSSPPWQYVAGSEEPSTSQGPQLAWHSLSTFNESQLLLFGGDGGPNSPIVLPTQADSASLLDVSNITGPQWISELQFWADEPIRRIHHSTSSTNGMIYLVGGEKDDGSNIGLSDHYVFDPDTPSFTQLPTDNGPPDIYGHTSIVLADGRLLVFGGYCPSQAQLLPFSTIWSISTTSSSPSWSNLSVSSDSLPPSRRAFAAVWLPGDKILIHGGADAELQSSFSDGWILDTTQNPMTWSNVSALSGIGPRRDHFAVLSGSSVLLGFGYETNGPAPISMSIFDLNQNALVTSYSPPSSSTSTPTTLPAPSGTGGNGRPHSTGTNPNDPQSGVPSPDEPGKPSDTSSGKKKTAVALGAVFGILGLVVAGSAVYISYTRRSQSQRFQLLGDEFDSPTAVHTAATGFPWFNRGKGEKVQMSGNTGGTFLGLNIARRGQDVGQGRQRVDMLADEDERDFEDLRAMRERTGSSASWYSIRNLHERSHSAPDARPGLGSWFGGSVASLRSLGGLFGANGGIRRVSTREIEANQMGEKEWLPLDPFADEHALVEGDTLSVYDDAPNRLRGGNPDVRDSSSYSDPFNDSSRPGSSGAPNFAMNIQRSGDLMSHDLPSLAGSSLSSLTRSSGPLSLPPLAIVSSQNSSAAEHSTSSGAGSNKDIEGTRNSGTSHVLQTRPSSIIDPSSTVFQPVKRSDSWWSKFKRGPLREDLTKSPIRPELEFRDPNPAPKLSAIHEASLSTSESPESADKGRDALGLYLAAGMGKSLTSLKTSKTADSETIERLAGNVAVMQRETTEASGEYSSAGFRTPEASGSWSYTREPRRLLNSSDGTILDVDETPLVQSPVEGIHELSTISEITGSARSSPTKQPPEFDEWKTKSLRRLSQGGAVASRVASYERRITAESPTTPVSPTKSMETDGRRRRTQSVKYGLVHRPELFIANPDNHKPQSSGDSS</sequence>
<evidence type="ECO:0000256" key="5">
    <source>
        <dbReference type="SAM" id="SignalP"/>
    </source>
</evidence>
<feature type="transmembrane region" description="Helical" evidence="4">
    <location>
        <begin position="430"/>
        <end position="453"/>
    </location>
</feature>
<keyword evidence="4" id="KW-0472">Membrane</keyword>
<evidence type="ECO:0000256" key="1">
    <source>
        <dbReference type="ARBA" id="ARBA00022441"/>
    </source>
</evidence>
<dbReference type="OrthoDB" id="432528at2759"/>
<feature type="compositionally biased region" description="Polar residues" evidence="3">
    <location>
        <begin position="661"/>
        <end position="672"/>
    </location>
</feature>
<dbReference type="Proteomes" id="UP000053477">
    <property type="component" value="Unassembled WGS sequence"/>
</dbReference>
<dbReference type="AlphaFoldDB" id="A0A0H2RAD9"/>
<feature type="compositionally biased region" description="Polar residues" evidence="3">
    <location>
        <begin position="736"/>
        <end position="757"/>
    </location>
</feature>
<dbReference type="Gene3D" id="2.120.10.80">
    <property type="entry name" value="Kelch-type beta propeller"/>
    <property type="match status" value="3"/>
</dbReference>
<dbReference type="EMBL" id="KQ086077">
    <property type="protein sequence ID" value="KLO08789.1"/>
    <property type="molecule type" value="Genomic_DNA"/>
</dbReference>
<evidence type="ECO:0000313" key="6">
    <source>
        <dbReference type="EMBL" id="KLO08789.1"/>
    </source>
</evidence>
<name>A0A0H2RAD9_9AGAM</name>
<feature type="compositionally biased region" description="Polar residues" evidence="3">
    <location>
        <begin position="975"/>
        <end position="986"/>
    </location>
</feature>
<keyword evidence="5" id="KW-0732">Signal</keyword>
<feature type="region of interest" description="Disordered" evidence="3">
    <location>
        <begin position="966"/>
        <end position="1026"/>
    </location>
</feature>
<proteinExistence type="predicted"/>
<keyword evidence="1" id="KW-0880">Kelch repeat</keyword>
<dbReference type="SUPFAM" id="SSF117281">
    <property type="entry name" value="Kelch motif"/>
    <property type="match status" value="1"/>
</dbReference>
<feature type="compositionally biased region" description="Polar residues" evidence="3">
    <location>
        <begin position="927"/>
        <end position="938"/>
    </location>
</feature>
<keyword evidence="4" id="KW-1133">Transmembrane helix</keyword>
<evidence type="ECO:0000313" key="7">
    <source>
        <dbReference type="Proteomes" id="UP000053477"/>
    </source>
</evidence>
<feature type="compositionally biased region" description="Basic and acidic residues" evidence="3">
    <location>
        <begin position="781"/>
        <end position="795"/>
    </location>
</feature>
<dbReference type="PANTHER" id="PTHR46093">
    <property type="entry name" value="ACYL-COA-BINDING DOMAIN-CONTAINING PROTEIN 5"/>
    <property type="match status" value="1"/>
</dbReference>
<evidence type="ECO:0000256" key="4">
    <source>
        <dbReference type="SAM" id="Phobius"/>
    </source>
</evidence>
<dbReference type="Pfam" id="PF24681">
    <property type="entry name" value="Kelch_KLHDC2_KLHL20_DRC7"/>
    <property type="match status" value="1"/>
</dbReference>
<feature type="region of interest" description="Disordered" evidence="3">
    <location>
        <begin position="781"/>
        <end position="801"/>
    </location>
</feature>
<gene>
    <name evidence="6" type="ORF">SCHPADRAFT_880117</name>
</gene>
<feature type="region of interest" description="Disordered" evidence="3">
    <location>
        <begin position="370"/>
        <end position="426"/>
    </location>
</feature>
<keyword evidence="4" id="KW-0812">Transmembrane</keyword>
<feature type="region of interest" description="Disordered" evidence="3">
    <location>
        <begin position="632"/>
        <end position="672"/>
    </location>
</feature>
<evidence type="ECO:0000256" key="2">
    <source>
        <dbReference type="ARBA" id="ARBA00022737"/>
    </source>
</evidence>
<keyword evidence="2" id="KW-0677">Repeat</keyword>
<dbReference type="InterPro" id="IPR015915">
    <property type="entry name" value="Kelch-typ_b-propeller"/>
</dbReference>
<feature type="signal peptide" evidence="5">
    <location>
        <begin position="1"/>
        <end position="27"/>
    </location>
</feature>
<feature type="compositionally biased region" description="Polar residues" evidence="3">
    <location>
        <begin position="712"/>
        <end position="728"/>
    </location>
</feature>
<dbReference type="STRING" id="27342.A0A0H2RAD9"/>
<dbReference type="InParanoid" id="A0A0H2RAD9"/>
<protein>
    <recommendedName>
        <fullName evidence="8">Galactose oxidase</fullName>
    </recommendedName>
</protein>
<keyword evidence="7" id="KW-1185">Reference proteome</keyword>
<organism evidence="6 7">
    <name type="scientific">Schizopora paradoxa</name>
    <dbReference type="NCBI Taxonomy" id="27342"/>
    <lineage>
        <taxon>Eukaryota</taxon>
        <taxon>Fungi</taxon>
        <taxon>Dikarya</taxon>
        <taxon>Basidiomycota</taxon>
        <taxon>Agaricomycotina</taxon>
        <taxon>Agaricomycetes</taxon>
        <taxon>Hymenochaetales</taxon>
        <taxon>Schizoporaceae</taxon>
        <taxon>Schizopora</taxon>
    </lineage>
</organism>
<feature type="region of interest" description="Disordered" evidence="3">
    <location>
        <begin position="927"/>
        <end position="946"/>
    </location>
</feature>
<feature type="chain" id="PRO_5005201684" description="Galactose oxidase" evidence="5">
    <location>
        <begin position="28"/>
        <end position="1026"/>
    </location>
</feature>
<evidence type="ECO:0008006" key="8">
    <source>
        <dbReference type="Google" id="ProtNLM"/>
    </source>
</evidence>